<sequence>MTEEQMEVLRKQICVYSTICEQLVEMHKAITAHQHLPSLYCDPLIGHKISSGRQRWTPTPLQLHILERLFEQGHSTPTKHNIKHITLQLAHHAPITETNVYNWFQNRRARSKRKHQLPPSPSPKY</sequence>
<comment type="subcellular location">
    <subcellularLocation>
        <location evidence="1 5 6">Nucleus</location>
    </subcellularLocation>
</comment>
<dbReference type="PROSITE" id="PS50071">
    <property type="entry name" value="HOMEOBOX_2"/>
    <property type="match status" value="1"/>
</dbReference>
<dbReference type="InterPro" id="IPR017970">
    <property type="entry name" value="Homeobox_CS"/>
</dbReference>
<protein>
    <submittedName>
        <fullName evidence="8">WUSCHEL-related homeobox 8</fullName>
    </submittedName>
</protein>
<keyword evidence="4 5" id="KW-0539">Nucleus</keyword>
<organism evidence="8 9">
    <name type="scientific">Senna tora</name>
    <dbReference type="NCBI Taxonomy" id="362788"/>
    <lineage>
        <taxon>Eukaryota</taxon>
        <taxon>Viridiplantae</taxon>
        <taxon>Streptophyta</taxon>
        <taxon>Embryophyta</taxon>
        <taxon>Tracheophyta</taxon>
        <taxon>Spermatophyta</taxon>
        <taxon>Magnoliopsida</taxon>
        <taxon>eudicotyledons</taxon>
        <taxon>Gunneridae</taxon>
        <taxon>Pentapetalae</taxon>
        <taxon>rosids</taxon>
        <taxon>fabids</taxon>
        <taxon>Fabales</taxon>
        <taxon>Fabaceae</taxon>
        <taxon>Caesalpinioideae</taxon>
        <taxon>Cassia clade</taxon>
        <taxon>Senna</taxon>
    </lineage>
</organism>
<accession>A0A834WQ93</accession>
<dbReference type="SMART" id="SM00389">
    <property type="entry name" value="HOX"/>
    <property type="match status" value="1"/>
</dbReference>
<dbReference type="Gene3D" id="1.10.10.60">
    <property type="entry name" value="Homeodomain-like"/>
    <property type="match status" value="1"/>
</dbReference>
<dbReference type="CDD" id="cd00086">
    <property type="entry name" value="homeodomain"/>
    <property type="match status" value="1"/>
</dbReference>
<dbReference type="Proteomes" id="UP000634136">
    <property type="component" value="Unassembled WGS sequence"/>
</dbReference>
<keyword evidence="2 5" id="KW-0238">DNA-binding</keyword>
<dbReference type="GO" id="GO:0003677">
    <property type="term" value="F:DNA binding"/>
    <property type="evidence" value="ECO:0007669"/>
    <property type="project" value="UniProtKB-UniRule"/>
</dbReference>
<feature type="DNA-binding region" description="Homeobox" evidence="5">
    <location>
        <begin position="51"/>
        <end position="115"/>
    </location>
</feature>
<name>A0A834WQ93_9FABA</name>
<dbReference type="SUPFAM" id="SSF46689">
    <property type="entry name" value="Homeodomain-like"/>
    <property type="match status" value="1"/>
</dbReference>
<proteinExistence type="predicted"/>
<comment type="caution">
    <text evidence="8">The sequence shown here is derived from an EMBL/GenBank/DDBJ whole genome shotgun (WGS) entry which is preliminary data.</text>
</comment>
<dbReference type="Pfam" id="PF00046">
    <property type="entry name" value="Homeodomain"/>
    <property type="match status" value="1"/>
</dbReference>
<evidence type="ECO:0000259" key="7">
    <source>
        <dbReference type="PROSITE" id="PS50071"/>
    </source>
</evidence>
<evidence type="ECO:0000256" key="2">
    <source>
        <dbReference type="ARBA" id="ARBA00023125"/>
    </source>
</evidence>
<evidence type="ECO:0000256" key="5">
    <source>
        <dbReference type="PROSITE-ProRule" id="PRU00108"/>
    </source>
</evidence>
<dbReference type="InterPro" id="IPR009057">
    <property type="entry name" value="Homeodomain-like_sf"/>
</dbReference>
<evidence type="ECO:0000313" key="8">
    <source>
        <dbReference type="EMBL" id="KAF7829473.1"/>
    </source>
</evidence>
<dbReference type="EMBL" id="JAAIUW010000005">
    <property type="protein sequence ID" value="KAF7829473.1"/>
    <property type="molecule type" value="Genomic_DNA"/>
</dbReference>
<evidence type="ECO:0000256" key="1">
    <source>
        <dbReference type="ARBA" id="ARBA00004123"/>
    </source>
</evidence>
<dbReference type="PANTHER" id="PTHR46777">
    <property type="entry name" value="WUSCHEL-RELATED HOMEOBOX 13"/>
    <property type="match status" value="1"/>
</dbReference>
<dbReference type="GO" id="GO:0000981">
    <property type="term" value="F:DNA-binding transcription factor activity, RNA polymerase II-specific"/>
    <property type="evidence" value="ECO:0007669"/>
    <property type="project" value="InterPro"/>
</dbReference>
<reference evidence="8" key="1">
    <citation type="submission" date="2020-09" db="EMBL/GenBank/DDBJ databases">
        <title>Genome-Enabled Discovery of Anthraquinone Biosynthesis in Senna tora.</title>
        <authorList>
            <person name="Kang S.-H."/>
            <person name="Pandey R.P."/>
            <person name="Lee C.-M."/>
            <person name="Sim J.-S."/>
            <person name="Jeong J.-T."/>
            <person name="Choi B.-S."/>
            <person name="Jung M."/>
            <person name="Ginzburg D."/>
            <person name="Zhao K."/>
            <person name="Won S.Y."/>
            <person name="Oh T.-J."/>
            <person name="Yu Y."/>
            <person name="Kim N.-H."/>
            <person name="Lee O.R."/>
            <person name="Lee T.-H."/>
            <person name="Bashyal P."/>
            <person name="Kim T.-S."/>
            <person name="Lee W.-H."/>
            <person name="Kawkins C."/>
            <person name="Kim C.-K."/>
            <person name="Kim J.S."/>
            <person name="Ahn B.O."/>
            <person name="Rhee S.Y."/>
            <person name="Sohng J.K."/>
        </authorList>
    </citation>
    <scope>NUCLEOTIDE SEQUENCE</scope>
    <source>
        <tissue evidence="8">Leaf</tissue>
    </source>
</reference>
<evidence type="ECO:0000256" key="6">
    <source>
        <dbReference type="RuleBase" id="RU000682"/>
    </source>
</evidence>
<dbReference type="InterPro" id="IPR044559">
    <property type="entry name" value="WOX13-like"/>
</dbReference>
<feature type="domain" description="Homeobox" evidence="7">
    <location>
        <begin position="49"/>
        <end position="114"/>
    </location>
</feature>
<dbReference type="PROSITE" id="PS00027">
    <property type="entry name" value="HOMEOBOX_1"/>
    <property type="match status" value="1"/>
</dbReference>
<keyword evidence="3 5" id="KW-0371">Homeobox</keyword>
<gene>
    <name evidence="8" type="ORF">G2W53_011806</name>
</gene>
<keyword evidence="9" id="KW-1185">Reference proteome</keyword>
<evidence type="ECO:0000256" key="4">
    <source>
        <dbReference type="ARBA" id="ARBA00023242"/>
    </source>
</evidence>
<dbReference type="InterPro" id="IPR001356">
    <property type="entry name" value="HD"/>
</dbReference>
<dbReference type="GO" id="GO:0005634">
    <property type="term" value="C:nucleus"/>
    <property type="evidence" value="ECO:0007669"/>
    <property type="project" value="UniProtKB-SubCell"/>
</dbReference>
<dbReference type="AlphaFoldDB" id="A0A834WQ93"/>
<dbReference type="PANTHER" id="PTHR46777:SF5">
    <property type="entry name" value="WUSCHEL-RELATED HOMEOBOX 13"/>
    <property type="match status" value="1"/>
</dbReference>
<evidence type="ECO:0000256" key="3">
    <source>
        <dbReference type="ARBA" id="ARBA00023155"/>
    </source>
</evidence>
<evidence type="ECO:0000313" key="9">
    <source>
        <dbReference type="Proteomes" id="UP000634136"/>
    </source>
</evidence>
<dbReference type="OrthoDB" id="6159439at2759"/>